<dbReference type="InterPro" id="IPR032675">
    <property type="entry name" value="LRR_dom_sf"/>
</dbReference>
<reference evidence="1" key="1">
    <citation type="submission" date="2014-09" db="EMBL/GenBank/DDBJ databases">
        <title>Genome sequence of the luminous mushroom Mycena chlorophos for searching fungal bioluminescence genes.</title>
        <authorList>
            <person name="Tanaka Y."/>
            <person name="Kasuga D."/>
            <person name="Oba Y."/>
            <person name="Hase S."/>
            <person name="Sato K."/>
            <person name="Oba Y."/>
            <person name="Sakakibara Y."/>
        </authorList>
    </citation>
    <scope>NUCLEOTIDE SEQUENCE</scope>
</reference>
<gene>
    <name evidence="1" type="ORF">MCHLO_11973</name>
</gene>
<name>A0ABQ0LWT1_MYCCL</name>
<evidence type="ECO:0008006" key="3">
    <source>
        <dbReference type="Google" id="ProtNLM"/>
    </source>
</evidence>
<keyword evidence="2" id="KW-1185">Reference proteome</keyword>
<dbReference type="SUPFAM" id="SSF52047">
    <property type="entry name" value="RNI-like"/>
    <property type="match status" value="1"/>
</dbReference>
<sequence>MAATESPFNDLLHTNTVPSDEQCDEIRTYLNPIRKKLSQLDAEIVRLLEKRDALQTVVSAHEVLISPMRRIPDDVWGMIFLETLPEGRNTALHATEGPLLLVQVCRYWRDLAYSIPRLWASMHVVVGDAADDAEAVGHIISEIAVWLKRSGAVPLAVTLARTRGNPSRVPERSATRTVLELLLPEIKRWRDIQLTIPGIEDLSTLGLLTVSADAPQLSKFELKFTGAPLAPQQRRLDFLSTPSLRKLSFVGPYSMLSESIQWQNLKVIHVNFASRVGARIPFPYPFLSHCTSVEKLSLHFSGMLFISSLGDMDPVQLSQVTMLHLSFLHNGPTETGPLLHHLSFPALHTLCIWEAKVPHPRSLFDSPGFTGIKCLVFPGSTIASTEMYAILVMLPLLERLRLLGAPTATVAGEVPSDGHFLSRFVLDVQSTAQSPLCPSLQHLEFTMLRHTATTDELILRFLRSRSPPTNITMHTIHAGVKPLIAFSADIRLTGRRKDTVDLEKELSGNIACGLKLKLCYQQPGNAVLYSRLHGTERHPLYPQAYNMKPEREWLLDFAPASFFD</sequence>
<organism evidence="1 2">
    <name type="scientific">Mycena chlorophos</name>
    <name type="common">Agaric fungus</name>
    <name type="synonym">Agaricus chlorophos</name>
    <dbReference type="NCBI Taxonomy" id="658473"/>
    <lineage>
        <taxon>Eukaryota</taxon>
        <taxon>Fungi</taxon>
        <taxon>Dikarya</taxon>
        <taxon>Basidiomycota</taxon>
        <taxon>Agaricomycotina</taxon>
        <taxon>Agaricomycetes</taxon>
        <taxon>Agaricomycetidae</taxon>
        <taxon>Agaricales</taxon>
        <taxon>Marasmiineae</taxon>
        <taxon>Mycenaceae</taxon>
        <taxon>Mycena</taxon>
    </lineage>
</organism>
<proteinExistence type="predicted"/>
<protein>
    <recommendedName>
        <fullName evidence="3">F-box domain-containing protein</fullName>
    </recommendedName>
</protein>
<evidence type="ECO:0000313" key="1">
    <source>
        <dbReference type="EMBL" id="GAT55179.1"/>
    </source>
</evidence>
<dbReference type="Gene3D" id="3.80.10.10">
    <property type="entry name" value="Ribonuclease Inhibitor"/>
    <property type="match status" value="1"/>
</dbReference>
<dbReference type="Proteomes" id="UP000815677">
    <property type="component" value="Unassembled WGS sequence"/>
</dbReference>
<evidence type="ECO:0000313" key="2">
    <source>
        <dbReference type="Proteomes" id="UP000815677"/>
    </source>
</evidence>
<accession>A0ABQ0LWT1</accession>
<dbReference type="EMBL" id="DF848928">
    <property type="protein sequence ID" value="GAT55179.1"/>
    <property type="molecule type" value="Genomic_DNA"/>
</dbReference>